<protein>
    <submittedName>
        <fullName evidence="1">Uncharacterized protein</fullName>
    </submittedName>
</protein>
<name>M5TY25_9BACT</name>
<dbReference type="PATRIC" id="fig|1263870.3.peg.4946"/>
<sequence length="45" mass="5103">MGELLLKSIVLPLIAASRFVRPVAFVRAISDRGSLFYQRSSRFSF</sequence>
<comment type="caution">
    <text evidence="1">The sequence shown here is derived from an EMBL/GenBank/DDBJ whole genome shotgun (WGS) entry which is preliminary data.</text>
</comment>
<keyword evidence="2" id="KW-1185">Reference proteome</keyword>
<dbReference type="Proteomes" id="UP000011885">
    <property type="component" value="Unassembled WGS sequence"/>
</dbReference>
<dbReference type="AlphaFoldDB" id="M5TY25"/>
<dbReference type="EMBL" id="ANOH01000319">
    <property type="protein sequence ID" value="EMI53929.1"/>
    <property type="molecule type" value="Genomic_DNA"/>
</dbReference>
<organism evidence="1 2">
    <name type="scientific">Rhodopirellula sallentina SM41</name>
    <dbReference type="NCBI Taxonomy" id="1263870"/>
    <lineage>
        <taxon>Bacteria</taxon>
        <taxon>Pseudomonadati</taxon>
        <taxon>Planctomycetota</taxon>
        <taxon>Planctomycetia</taxon>
        <taxon>Pirellulales</taxon>
        <taxon>Pirellulaceae</taxon>
        <taxon>Rhodopirellula</taxon>
    </lineage>
</organism>
<evidence type="ECO:0000313" key="2">
    <source>
        <dbReference type="Proteomes" id="UP000011885"/>
    </source>
</evidence>
<accession>M5TY25</accession>
<evidence type="ECO:0000313" key="1">
    <source>
        <dbReference type="EMBL" id="EMI53929.1"/>
    </source>
</evidence>
<gene>
    <name evidence="1" type="ORF">RSSM_04676</name>
</gene>
<reference evidence="1 2" key="1">
    <citation type="journal article" date="2013" name="Mar. Genomics">
        <title>Expression of sulfatases in Rhodopirellula baltica and the diversity of sulfatases in the genus Rhodopirellula.</title>
        <authorList>
            <person name="Wegner C.E."/>
            <person name="Richter-Heitmann T."/>
            <person name="Klindworth A."/>
            <person name="Klockow C."/>
            <person name="Richter M."/>
            <person name="Achstetter T."/>
            <person name="Glockner F.O."/>
            <person name="Harder J."/>
        </authorList>
    </citation>
    <scope>NUCLEOTIDE SEQUENCE [LARGE SCALE GENOMIC DNA]</scope>
    <source>
        <strain evidence="1 2">SM41</strain>
    </source>
</reference>
<proteinExistence type="predicted"/>